<dbReference type="AlphaFoldDB" id="A0ABD0K9K6"/>
<evidence type="ECO:0000313" key="12">
    <source>
        <dbReference type="Proteomes" id="UP001519460"/>
    </source>
</evidence>
<evidence type="ECO:0000256" key="8">
    <source>
        <dbReference type="SAM" id="MobiDB-lite"/>
    </source>
</evidence>
<dbReference type="FunFam" id="3.20.20.80:FF:000007">
    <property type="entry name" value="Acidic mammalian chitinase"/>
    <property type="match status" value="1"/>
</dbReference>
<dbReference type="Gene3D" id="2.170.140.10">
    <property type="entry name" value="Chitin binding domain"/>
    <property type="match status" value="2"/>
</dbReference>
<reference evidence="11 12" key="1">
    <citation type="journal article" date="2023" name="Sci. Data">
        <title>Genome assembly of the Korean intertidal mud-creeper Batillaria attramentaria.</title>
        <authorList>
            <person name="Patra A.K."/>
            <person name="Ho P.T."/>
            <person name="Jun S."/>
            <person name="Lee S.J."/>
            <person name="Kim Y."/>
            <person name="Won Y.J."/>
        </authorList>
    </citation>
    <scope>NUCLEOTIDE SEQUENCE [LARGE SCALE GENOMIC DNA]</scope>
    <source>
        <strain evidence="11">Wonlab-2016</strain>
    </source>
</reference>
<feature type="domain" description="Chitin-binding type-2" evidence="9">
    <location>
        <begin position="435"/>
        <end position="479"/>
    </location>
</feature>
<feature type="region of interest" description="Disordered" evidence="8">
    <location>
        <begin position="571"/>
        <end position="605"/>
    </location>
</feature>
<dbReference type="SMART" id="SM00636">
    <property type="entry name" value="Glyco_18"/>
    <property type="match status" value="1"/>
</dbReference>
<protein>
    <recommendedName>
        <fullName evidence="13">Chitinase</fullName>
    </recommendedName>
</protein>
<dbReference type="Pfam" id="PF01607">
    <property type="entry name" value="CBM_14"/>
    <property type="match status" value="3"/>
</dbReference>
<dbReference type="PANTHER" id="PTHR11177">
    <property type="entry name" value="CHITINASE"/>
    <property type="match status" value="1"/>
</dbReference>
<dbReference type="GO" id="GO:0004568">
    <property type="term" value="F:chitinase activity"/>
    <property type="evidence" value="ECO:0007669"/>
    <property type="project" value="UniProtKB-ARBA"/>
</dbReference>
<feature type="compositionally biased region" description="Low complexity" evidence="8">
    <location>
        <begin position="582"/>
        <end position="591"/>
    </location>
</feature>
<keyword evidence="3" id="KW-0732">Signal</keyword>
<dbReference type="PROSITE" id="PS01095">
    <property type="entry name" value="GH18_1"/>
    <property type="match status" value="1"/>
</dbReference>
<proteinExistence type="inferred from homology"/>
<evidence type="ECO:0000259" key="9">
    <source>
        <dbReference type="PROSITE" id="PS50940"/>
    </source>
</evidence>
<dbReference type="SUPFAM" id="SSF51445">
    <property type="entry name" value="(Trans)glycosidases"/>
    <property type="match status" value="1"/>
</dbReference>
<dbReference type="GO" id="GO:0006032">
    <property type="term" value="P:chitin catabolic process"/>
    <property type="evidence" value="ECO:0007669"/>
    <property type="project" value="UniProtKB-ARBA"/>
</dbReference>
<dbReference type="InterPro" id="IPR001223">
    <property type="entry name" value="Glyco_hydro18_cat"/>
</dbReference>
<gene>
    <name evidence="11" type="ORF">BaRGS_00025006</name>
</gene>
<dbReference type="PROSITE" id="PS50940">
    <property type="entry name" value="CHIT_BIND_II"/>
    <property type="match status" value="3"/>
</dbReference>
<evidence type="ECO:0000256" key="3">
    <source>
        <dbReference type="ARBA" id="ARBA00022729"/>
    </source>
</evidence>
<dbReference type="InterPro" id="IPR011583">
    <property type="entry name" value="Chitinase_II/V-like_cat"/>
</dbReference>
<dbReference type="SUPFAM" id="SSF57625">
    <property type="entry name" value="Invertebrate chitin-binding proteins"/>
    <property type="match status" value="3"/>
</dbReference>
<dbReference type="Gene3D" id="3.20.20.80">
    <property type="entry name" value="Glycosidases"/>
    <property type="match status" value="2"/>
</dbReference>
<keyword evidence="2" id="KW-0147">Chitin-binding</keyword>
<dbReference type="InterPro" id="IPR050314">
    <property type="entry name" value="Glycosyl_Hydrlase_18"/>
</dbReference>
<keyword evidence="4 7" id="KW-0378">Hydrolase</keyword>
<evidence type="ECO:0000256" key="2">
    <source>
        <dbReference type="ARBA" id="ARBA00022669"/>
    </source>
</evidence>
<evidence type="ECO:0000256" key="7">
    <source>
        <dbReference type="RuleBase" id="RU000489"/>
    </source>
</evidence>
<evidence type="ECO:0008006" key="13">
    <source>
        <dbReference type="Google" id="ProtNLM"/>
    </source>
</evidence>
<dbReference type="InterPro" id="IPR029070">
    <property type="entry name" value="Chitinase_insertion_sf"/>
</dbReference>
<dbReference type="InterPro" id="IPR002557">
    <property type="entry name" value="Chitin-bd_dom"/>
</dbReference>
<evidence type="ECO:0000256" key="6">
    <source>
        <dbReference type="ARBA" id="ARBA00023295"/>
    </source>
</evidence>
<name>A0ABD0K9K6_9CAEN</name>
<feature type="domain" description="Chitin-binding type-2" evidence="9">
    <location>
        <begin position="700"/>
        <end position="756"/>
    </location>
</feature>
<dbReference type="InterPro" id="IPR036508">
    <property type="entry name" value="Chitin-bd_dom_sf"/>
</dbReference>
<dbReference type="InterPro" id="IPR017853">
    <property type="entry name" value="GH"/>
</dbReference>
<accession>A0ABD0K9K6</accession>
<dbReference type="PROSITE" id="PS51910">
    <property type="entry name" value="GH18_2"/>
    <property type="match status" value="1"/>
</dbReference>
<dbReference type="InterPro" id="IPR001579">
    <property type="entry name" value="Glyco_hydro_18_chit_AS"/>
</dbReference>
<evidence type="ECO:0000256" key="4">
    <source>
        <dbReference type="ARBA" id="ARBA00022801"/>
    </source>
</evidence>
<evidence type="ECO:0000256" key="1">
    <source>
        <dbReference type="ARBA" id="ARBA00009121"/>
    </source>
</evidence>
<dbReference type="Gene3D" id="3.10.50.10">
    <property type="match status" value="1"/>
</dbReference>
<sequence length="760" mass="84776">MTDNTHNGSPGDSCGRVVCYHSNWSQYRPGDGKFFPENIDPSLCTHMIYAFAKLTGNHLAAFEWNDDSTDWSVGLFERFQNLKQRNPSVKTLLAVGGWNLGSAPFTAIVQSPSNRADFIQQSISFLRQRNFDGLDLDWEYPANRGSPPEDRDHFTDLVREMRQAFEAEAIRTGKPRLLFTAAVAAGKDTIDTAYNIPAISKEFDFINLMTYDLHGAWDDVTGHNSPLYAGSWETGKDRYLNLDWAAQYWVQQGAPREKLTIGLGLYGRSFTLASASDNGVGASARQAGQAGAYTREAGFLSYYEVCDLKSRGGQVVMIDEQRVPYIHYNDQWIGFDSPESLREKVRYIKQNQFGGVMVWAVPLDDFTGNHCGQGPFPLMNAINDECRHNTGILHTPSPEMSTTPAPVTSSSVGTTVYGQTAPTTTKKHTLEHSQDMDCTRNPDGFYPSPTTCREYIICVAGAAYTVDCAHGLVYNANTDAHFNNEAVDLATRNGQTRDDGLARNVRMADDTETHNAQTRNERLAGHVRVAHSFHRQAARIFTVAYEFARNDFGVGQAFKPGCITPSSQNYNVQTAKPETPEWPETSEWPTTQKPTTPRPVTSDRPFISEWPTASTAKPHDINEFCLDKTDGVHGDPNDCGHFFECSNSYTFRVSCAHGSVFNPDINNCDSPLNVPACRHYVDEYVFMGHDVTTPTLDKYDYFCEDIPDGLYADPYDCAYFIHCSNGMRYRKMCAPGTAFSPDVGLCDRAVNVRCDHVIHT</sequence>
<dbReference type="GO" id="GO:0008061">
    <property type="term" value="F:chitin binding"/>
    <property type="evidence" value="ECO:0007669"/>
    <property type="project" value="UniProtKB-KW"/>
</dbReference>
<keyword evidence="6 7" id="KW-0326">Glycosidase</keyword>
<dbReference type="EMBL" id="JACVVK020000221">
    <property type="protein sequence ID" value="KAK7483790.1"/>
    <property type="molecule type" value="Genomic_DNA"/>
</dbReference>
<feature type="domain" description="GH18" evidence="10">
    <location>
        <begin position="15"/>
        <end position="389"/>
    </location>
</feature>
<dbReference type="SMART" id="SM00494">
    <property type="entry name" value="ChtBD2"/>
    <property type="match status" value="3"/>
</dbReference>
<feature type="domain" description="Chitin-binding type-2" evidence="9">
    <location>
        <begin position="622"/>
        <end position="679"/>
    </location>
</feature>
<dbReference type="Pfam" id="PF00704">
    <property type="entry name" value="Glyco_hydro_18"/>
    <property type="match status" value="1"/>
</dbReference>
<evidence type="ECO:0000313" key="11">
    <source>
        <dbReference type="EMBL" id="KAK7483790.1"/>
    </source>
</evidence>
<feature type="compositionally biased region" description="Low complexity" evidence="8">
    <location>
        <begin position="401"/>
        <end position="415"/>
    </location>
</feature>
<evidence type="ECO:0000259" key="10">
    <source>
        <dbReference type="PROSITE" id="PS51910"/>
    </source>
</evidence>
<comment type="caution">
    <text evidence="11">The sequence shown here is derived from an EMBL/GenBank/DDBJ whole genome shotgun (WGS) entry which is preliminary data.</text>
</comment>
<evidence type="ECO:0000256" key="5">
    <source>
        <dbReference type="ARBA" id="ARBA00023157"/>
    </source>
</evidence>
<dbReference type="Proteomes" id="UP001519460">
    <property type="component" value="Unassembled WGS sequence"/>
</dbReference>
<comment type="similarity">
    <text evidence="1">Belongs to the glycosyl hydrolase 18 family. Chitinase class II subfamily.</text>
</comment>
<dbReference type="FunFam" id="3.10.50.10:FF:000001">
    <property type="entry name" value="Chitinase 3-like 1"/>
    <property type="match status" value="1"/>
</dbReference>
<dbReference type="PANTHER" id="PTHR11177:SF317">
    <property type="entry name" value="CHITINASE 12-RELATED"/>
    <property type="match status" value="1"/>
</dbReference>
<dbReference type="SUPFAM" id="SSF54556">
    <property type="entry name" value="Chitinase insertion domain"/>
    <property type="match status" value="1"/>
</dbReference>
<keyword evidence="12" id="KW-1185">Reference proteome</keyword>
<organism evidence="11 12">
    <name type="scientific">Batillaria attramentaria</name>
    <dbReference type="NCBI Taxonomy" id="370345"/>
    <lineage>
        <taxon>Eukaryota</taxon>
        <taxon>Metazoa</taxon>
        <taxon>Spiralia</taxon>
        <taxon>Lophotrochozoa</taxon>
        <taxon>Mollusca</taxon>
        <taxon>Gastropoda</taxon>
        <taxon>Caenogastropoda</taxon>
        <taxon>Sorbeoconcha</taxon>
        <taxon>Cerithioidea</taxon>
        <taxon>Batillariidae</taxon>
        <taxon>Batillaria</taxon>
    </lineage>
</organism>
<feature type="region of interest" description="Disordered" evidence="8">
    <location>
        <begin position="395"/>
        <end position="415"/>
    </location>
</feature>
<keyword evidence="5" id="KW-1015">Disulfide bond</keyword>
<dbReference type="CDD" id="cd02872">
    <property type="entry name" value="GH18_chitolectin_chitotriosidase"/>
    <property type="match status" value="1"/>
</dbReference>